<evidence type="ECO:0000313" key="2">
    <source>
        <dbReference type="Proteomes" id="UP001595758"/>
    </source>
</evidence>
<sequence length="306" mass="35617">MTSVKTLKEITASECKYIKSYEKKGGKFALRETNTYDLSKLERITGDKLEEKLFCREDFIIPPDVHEFEPIQIKVGKLYIVYLPGSKDSFLLRINYIDRQNRQLKLFLNLEALKFPAIKFENLLPISLNLFYPDRTMSGQSISDIGMEHLCHAFALKQTITKLMLDEDISEDEKRNFFEHYLALKLNVREPRRAKQGRFIRDTEYFCSNPQVKPASAFEVAEKIVAIQLRDLSIGETEIIEVLNEFLDVNDKHVDKVNWGAVKWRLMTNLLNQKPLQEEFQDIGVLFDRAVIHMYMNSVRATPSPA</sequence>
<dbReference type="RefSeq" id="WP_382340795.1">
    <property type="nucleotide sequence ID" value="NZ_JBHSAB010000001.1"/>
</dbReference>
<accession>A0ABV8CCD6</accession>
<reference evidence="2" key="1">
    <citation type="journal article" date="2019" name="Int. J. Syst. Evol. Microbiol.">
        <title>The Global Catalogue of Microorganisms (GCM) 10K type strain sequencing project: providing services to taxonomists for standard genome sequencing and annotation.</title>
        <authorList>
            <consortium name="The Broad Institute Genomics Platform"/>
            <consortium name="The Broad Institute Genome Sequencing Center for Infectious Disease"/>
            <person name="Wu L."/>
            <person name="Ma J."/>
        </authorList>
    </citation>
    <scope>NUCLEOTIDE SEQUENCE [LARGE SCALE GENOMIC DNA]</scope>
    <source>
        <strain evidence="2">CCUG 59858</strain>
    </source>
</reference>
<protein>
    <submittedName>
        <fullName evidence="1">Uncharacterized protein</fullName>
    </submittedName>
</protein>
<dbReference type="Proteomes" id="UP001595758">
    <property type="component" value="Unassembled WGS sequence"/>
</dbReference>
<comment type="caution">
    <text evidence="1">The sequence shown here is derived from an EMBL/GenBank/DDBJ whole genome shotgun (WGS) entry which is preliminary data.</text>
</comment>
<organism evidence="1 2">
    <name type="scientific">Legionella dresdenensis</name>
    <dbReference type="NCBI Taxonomy" id="450200"/>
    <lineage>
        <taxon>Bacteria</taxon>
        <taxon>Pseudomonadati</taxon>
        <taxon>Pseudomonadota</taxon>
        <taxon>Gammaproteobacteria</taxon>
        <taxon>Legionellales</taxon>
        <taxon>Legionellaceae</taxon>
        <taxon>Legionella</taxon>
    </lineage>
</organism>
<proteinExistence type="predicted"/>
<evidence type="ECO:0000313" key="1">
    <source>
        <dbReference type="EMBL" id="MFC3907973.1"/>
    </source>
</evidence>
<dbReference type="EMBL" id="JBHSAB010000001">
    <property type="protein sequence ID" value="MFC3907973.1"/>
    <property type="molecule type" value="Genomic_DNA"/>
</dbReference>
<name>A0ABV8CCD6_9GAMM</name>
<keyword evidence="2" id="KW-1185">Reference proteome</keyword>
<gene>
    <name evidence="1" type="ORF">ACFORL_02610</name>
</gene>